<dbReference type="EMBL" id="AP023359">
    <property type="protein sequence ID" value="BCJ63984.1"/>
    <property type="molecule type" value="Genomic_DNA"/>
</dbReference>
<feature type="transmembrane region" description="Helical" evidence="2">
    <location>
        <begin position="34"/>
        <end position="54"/>
    </location>
</feature>
<keyword evidence="2" id="KW-0812">Transmembrane</keyword>
<feature type="transmembrane region" description="Helical" evidence="2">
    <location>
        <begin position="66"/>
        <end position="85"/>
    </location>
</feature>
<protein>
    <recommendedName>
        <fullName evidence="5">DNA-binding transcriptional regulator of glucitol operon</fullName>
    </recommendedName>
</protein>
<dbReference type="AlphaFoldDB" id="A0A810MTP8"/>
<reference evidence="3" key="1">
    <citation type="submission" date="2020-08" db="EMBL/GenBank/DDBJ databases">
        <title>Whole genome shotgun sequence of Polymorphospora rubra NBRC 101157.</title>
        <authorList>
            <person name="Komaki H."/>
            <person name="Tamura T."/>
        </authorList>
    </citation>
    <scope>NUCLEOTIDE SEQUENCE</scope>
    <source>
        <strain evidence="3">NBRC 101157</strain>
    </source>
</reference>
<name>A0A810MTP8_9ACTN</name>
<evidence type="ECO:0008006" key="5">
    <source>
        <dbReference type="Google" id="ProtNLM"/>
    </source>
</evidence>
<accession>A0A810MTP8</accession>
<dbReference type="KEGG" id="pry:Prubr_10050"/>
<dbReference type="Proteomes" id="UP000680866">
    <property type="component" value="Chromosome"/>
</dbReference>
<evidence type="ECO:0000313" key="4">
    <source>
        <dbReference type="Proteomes" id="UP000680866"/>
    </source>
</evidence>
<gene>
    <name evidence="3" type="ORF">Prubr_10050</name>
</gene>
<keyword evidence="2" id="KW-0472">Membrane</keyword>
<feature type="compositionally biased region" description="Gly residues" evidence="1">
    <location>
        <begin position="120"/>
        <end position="134"/>
    </location>
</feature>
<organism evidence="3 4">
    <name type="scientific">Polymorphospora rubra</name>
    <dbReference type="NCBI Taxonomy" id="338584"/>
    <lineage>
        <taxon>Bacteria</taxon>
        <taxon>Bacillati</taxon>
        <taxon>Actinomycetota</taxon>
        <taxon>Actinomycetes</taxon>
        <taxon>Micromonosporales</taxon>
        <taxon>Micromonosporaceae</taxon>
        <taxon>Polymorphospora</taxon>
    </lineage>
</organism>
<keyword evidence="2" id="KW-1133">Transmembrane helix</keyword>
<feature type="region of interest" description="Disordered" evidence="1">
    <location>
        <begin position="116"/>
        <end position="152"/>
    </location>
</feature>
<proteinExistence type="predicted"/>
<evidence type="ECO:0000256" key="1">
    <source>
        <dbReference type="SAM" id="MobiDB-lite"/>
    </source>
</evidence>
<evidence type="ECO:0000256" key="2">
    <source>
        <dbReference type="SAM" id="Phobius"/>
    </source>
</evidence>
<keyword evidence="4" id="KW-1185">Reference proteome</keyword>
<sequence>MGPPLPNIDYDGASETARCHRYARAMKRLLTPSWIARHVGAVALVAAFSALGWWQISRAVAGNTLSWAYAVEWPVFAGFVIFVWVREVRHTLRGGQPAEGDAADTPDEPAEAARPLAATGVGGPGPAADGGLGNAAGVPGIRRPVRATRRTTVVDEDPELDEYNRYLAWRTANPDARISDYPG</sequence>
<evidence type="ECO:0000313" key="3">
    <source>
        <dbReference type="EMBL" id="BCJ63984.1"/>
    </source>
</evidence>